<feature type="transmembrane region" description="Helical" evidence="1">
    <location>
        <begin position="58"/>
        <end position="78"/>
    </location>
</feature>
<dbReference type="RefSeq" id="WP_114206442.1">
    <property type="nucleotide sequence ID" value="NZ_CP030840.1"/>
</dbReference>
<dbReference type="Pfam" id="PF04020">
    <property type="entry name" value="Phage_holin_4_2"/>
    <property type="match status" value="1"/>
</dbReference>
<dbReference type="AlphaFoldDB" id="A0A2Z5FVX0"/>
<gene>
    <name evidence="2" type="ORF">ACPOL_1556</name>
</gene>
<dbReference type="PANTHER" id="PTHR37309:SF1">
    <property type="entry name" value="SLR0284 PROTEIN"/>
    <property type="match status" value="1"/>
</dbReference>
<dbReference type="EMBL" id="CP030840">
    <property type="protein sequence ID" value="AXC10902.1"/>
    <property type="molecule type" value="Genomic_DNA"/>
</dbReference>
<dbReference type="InterPro" id="IPR007165">
    <property type="entry name" value="Phage_holin_4_2"/>
</dbReference>
<feature type="transmembrane region" description="Helical" evidence="1">
    <location>
        <begin position="30"/>
        <end position="51"/>
    </location>
</feature>
<dbReference type="OrthoDB" id="7205479at2"/>
<name>A0A2Z5FVX0_9BACT</name>
<feature type="transmembrane region" description="Helical" evidence="1">
    <location>
        <begin position="84"/>
        <end position="107"/>
    </location>
</feature>
<dbReference type="PANTHER" id="PTHR37309">
    <property type="entry name" value="SLR0284 PROTEIN"/>
    <property type="match status" value="1"/>
</dbReference>
<organism evidence="2 3">
    <name type="scientific">Acidisarcina polymorpha</name>
    <dbReference type="NCBI Taxonomy" id="2211140"/>
    <lineage>
        <taxon>Bacteria</taxon>
        <taxon>Pseudomonadati</taxon>
        <taxon>Acidobacteriota</taxon>
        <taxon>Terriglobia</taxon>
        <taxon>Terriglobales</taxon>
        <taxon>Acidobacteriaceae</taxon>
        <taxon>Acidisarcina</taxon>
    </lineage>
</organism>
<protein>
    <submittedName>
        <fullName evidence="2">Putative membrane protein</fullName>
    </submittedName>
</protein>
<sequence>MLRLLLHWILNAIALLIVSRIVPGFQVNTLGAALIAVIVIGLLNATLGFFLKLITLPLGILTLGLFFLVINAFILKLASGVVAGFYVTTFGAAFIGAIVLALLQMLFSALTPDSTRSPRVER</sequence>
<evidence type="ECO:0000313" key="2">
    <source>
        <dbReference type="EMBL" id="AXC10902.1"/>
    </source>
</evidence>
<keyword evidence="3" id="KW-1185">Reference proteome</keyword>
<dbReference type="KEGG" id="abas:ACPOL_1556"/>
<accession>A0A2Z5FVX0</accession>
<keyword evidence="1" id="KW-0472">Membrane</keyword>
<keyword evidence="1" id="KW-1133">Transmembrane helix</keyword>
<keyword evidence="1" id="KW-0812">Transmembrane</keyword>
<reference evidence="2 3" key="1">
    <citation type="journal article" date="2018" name="Front. Microbiol.">
        <title>Hydrolytic Capabilities as a Key to Environmental Success: Chitinolytic and Cellulolytic Acidobacteria From Acidic Sub-arctic Soils and Boreal Peatlands.</title>
        <authorList>
            <person name="Belova S.E."/>
            <person name="Ravin N.V."/>
            <person name="Pankratov T.A."/>
            <person name="Rakitin A.L."/>
            <person name="Ivanova A.A."/>
            <person name="Beletsky A.V."/>
            <person name="Mardanov A.V."/>
            <person name="Sinninghe Damste J.S."/>
            <person name="Dedysh S.N."/>
        </authorList>
    </citation>
    <scope>NUCLEOTIDE SEQUENCE [LARGE SCALE GENOMIC DNA]</scope>
    <source>
        <strain evidence="2 3">SBC82</strain>
    </source>
</reference>
<evidence type="ECO:0000256" key="1">
    <source>
        <dbReference type="SAM" id="Phobius"/>
    </source>
</evidence>
<evidence type="ECO:0000313" key="3">
    <source>
        <dbReference type="Proteomes" id="UP000253606"/>
    </source>
</evidence>
<proteinExistence type="predicted"/>
<dbReference type="Proteomes" id="UP000253606">
    <property type="component" value="Chromosome"/>
</dbReference>